<gene>
    <name evidence="2" type="ORF">Taro_002160</name>
</gene>
<organism evidence="2 3">
    <name type="scientific">Colocasia esculenta</name>
    <name type="common">Wild taro</name>
    <name type="synonym">Arum esculentum</name>
    <dbReference type="NCBI Taxonomy" id="4460"/>
    <lineage>
        <taxon>Eukaryota</taxon>
        <taxon>Viridiplantae</taxon>
        <taxon>Streptophyta</taxon>
        <taxon>Embryophyta</taxon>
        <taxon>Tracheophyta</taxon>
        <taxon>Spermatophyta</taxon>
        <taxon>Magnoliopsida</taxon>
        <taxon>Liliopsida</taxon>
        <taxon>Araceae</taxon>
        <taxon>Aroideae</taxon>
        <taxon>Colocasieae</taxon>
        <taxon>Colocasia</taxon>
    </lineage>
</organism>
<evidence type="ECO:0000313" key="2">
    <source>
        <dbReference type="EMBL" id="MQL69868.1"/>
    </source>
</evidence>
<dbReference type="EMBL" id="NMUH01000049">
    <property type="protein sequence ID" value="MQL69868.1"/>
    <property type="molecule type" value="Genomic_DNA"/>
</dbReference>
<sequence length="93" mass="10317">MRSTLLEEQVVSSAFLASAEGEESDKVVSKGRSGRLHHQMRLTLRCCKDNSTSQSDSQNHTYLDEVDSGGHRVDSTEDFSMIQVKSYGYASTL</sequence>
<keyword evidence="3" id="KW-1185">Reference proteome</keyword>
<evidence type="ECO:0000313" key="3">
    <source>
        <dbReference type="Proteomes" id="UP000652761"/>
    </source>
</evidence>
<reference evidence="2" key="1">
    <citation type="submission" date="2017-07" db="EMBL/GenBank/DDBJ databases">
        <title>Taro Niue Genome Assembly and Annotation.</title>
        <authorList>
            <person name="Atibalentja N."/>
            <person name="Keating K."/>
            <person name="Fields C.J."/>
        </authorList>
    </citation>
    <scope>NUCLEOTIDE SEQUENCE</scope>
    <source>
        <strain evidence="2">Niue_2</strain>
        <tissue evidence="2">Leaf</tissue>
    </source>
</reference>
<accession>A0A843TD91</accession>
<feature type="compositionally biased region" description="Polar residues" evidence="1">
    <location>
        <begin position="49"/>
        <end position="61"/>
    </location>
</feature>
<dbReference type="AlphaFoldDB" id="A0A843TD91"/>
<protein>
    <submittedName>
        <fullName evidence="2">Uncharacterized protein</fullName>
    </submittedName>
</protein>
<comment type="caution">
    <text evidence="2">The sequence shown here is derived from an EMBL/GenBank/DDBJ whole genome shotgun (WGS) entry which is preliminary data.</text>
</comment>
<dbReference type="Proteomes" id="UP000652761">
    <property type="component" value="Unassembled WGS sequence"/>
</dbReference>
<proteinExistence type="predicted"/>
<feature type="region of interest" description="Disordered" evidence="1">
    <location>
        <begin position="48"/>
        <end position="75"/>
    </location>
</feature>
<evidence type="ECO:0000256" key="1">
    <source>
        <dbReference type="SAM" id="MobiDB-lite"/>
    </source>
</evidence>
<name>A0A843TD91_COLES</name>